<evidence type="ECO:0000259" key="1">
    <source>
        <dbReference type="Pfam" id="PF19305"/>
    </source>
</evidence>
<dbReference type="GO" id="GO:0016829">
    <property type="term" value="F:lyase activity"/>
    <property type="evidence" value="ECO:0007669"/>
    <property type="project" value="InterPro"/>
</dbReference>
<name>X0TCD4_9ZZZZ</name>
<proteinExistence type="predicted"/>
<sequence>VFKEYACCAWTHPALDAVRGLLRQHDFGVDDIVHIRVEGFHETVRLGTKLPTTTEEAQFNLAWPLAVFLLDGEIGPDQMLEHRFDDERVRALANKIELVESEELNELSRRMAVGDPSGKYAAAVTITLNDGRQFASGIVDGGIRYPQGWDRSRVEEKFRWLAGHVLEEARIEPLVDMVWHLEDVDDVHELTRLVAR</sequence>
<evidence type="ECO:0000313" key="2">
    <source>
        <dbReference type="EMBL" id="GAF91168.1"/>
    </source>
</evidence>
<dbReference type="InterPro" id="IPR045337">
    <property type="entry name" value="MmgE_PrpD_C"/>
</dbReference>
<comment type="caution">
    <text evidence="2">The sequence shown here is derived from an EMBL/GenBank/DDBJ whole genome shotgun (WGS) entry which is preliminary data.</text>
</comment>
<reference evidence="2" key="1">
    <citation type="journal article" date="2014" name="Front. Microbiol.">
        <title>High frequency of phylogenetically diverse reductive dehalogenase-homologous genes in deep subseafloor sedimentary metagenomes.</title>
        <authorList>
            <person name="Kawai M."/>
            <person name="Futagami T."/>
            <person name="Toyoda A."/>
            <person name="Takaki Y."/>
            <person name="Nishi S."/>
            <person name="Hori S."/>
            <person name="Arai W."/>
            <person name="Tsubouchi T."/>
            <person name="Morono Y."/>
            <person name="Uchiyama I."/>
            <person name="Ito T."/>
            <person name="Fujiyama A."/>
            <person name="Inagaki F."/>
            <person name="Takami H."/>
        </authorList>
    </citation>
    <scope>NUCLEOTIDE SEQUENCE</scope>
    <source>
        <strain evidence="2">Expedition CK06-06</strain>
    </source>
</reference>
<dbReference type="Pfam" id="PF19305">
    <property type="entry name" value="MmgE_PrpD_C"/>
    <property type="match status" value="1"/>
</dbReference>
<protein>
    <recommendedName>
        <fullName evidence="1">MmgE/PrpD C-terminal domain-containing protein</fullName>
    </recommendedName>
</protein>
<dbReference type="PANTHER" id="PTHR16943">
    <property type="entry name" value="2-METHYLCITRATE DEHYDRATASE-RELATED"/>
    <property type="match status" value="1"/>
</dbReference>
<dbReference type="SUPFAM" id="SSF103378">
    <property type="entry name" value="2-methylcitrate dehydratase PrpD"/>
    <property type="match status" value="1"/>
</dbReference>
<dbReference type="EMBL" id="BARS01016826">
    <property type="protein sequence ID" value="GAF91168.1"/>
    <property type="molecule type" value="Genomic_DNA"/>
</dbReference>
<feature type="domain" description="MmgE/PrpD C-terminal" evidence="1">
    <location>
        <begin position="5"/>
        <end position="180"/>
    </location>
</feature>
<accession>X0TCD4</accession>
<dbReference type="Gene3D" id="3.30.1330.120">
    <property type="entry name" value="2-methylcitrate dehydratase PrpD"/>
    <property type="match status" value="1"/>
</dbReference>
<dbReference type="PANTHER" id="PTHR16943:SF8">
    <property type="entry name" value="2-METHYLCITRATE DEHYDRATASE"/>
    <property type="match status" value="1"/>
</dbReference>
<dbReference type="InterPro" id="IPR005656">
    <property type="entry name" value="MmgE_PrpD"/>
</dbReference>
<dbReference type="AlphaFoldDB" id="X0TCD4"/>
<gene>
    <name evidence="2" type="ORF">S01H1_27606</name>
</gene>
<organism evidence="2">
    <name type="scientific">marine sediment metagenome</name>
    <dbReference type="NCBI Taxonomy" id="412755"/>
    <lineage>
        <taxon>unclassified sequences</taxon>
        <taxon>metagenomes</taxon>
        <taxon>ecological metagenomes</taxon>
    </lineage>
</organism>
<dbReference type="InterPro" id="IPR042188">
    <property type="entry name" value="MmgE/PrpD_sf_2"/>
</dbReference>
<dbReference type="InterPro" id="IPR036148">
    <property type="entry name" value="MmgE/PrpD_sf"/>
</dbReference>
<feature type="non-terminal residue" evidence="2">
    <location>
        <position position="1"/>
    </location>
</feature>